<evidence type="ECO:0000313" key="2">
    <source>
        <dbReference type="EMBL" id="PWK19630.1"/>
    </source>
</evidence>
<dbReference type="OrthoDB" id="1524679at2"/>
<name>A0A316E9S9_9FLAO</name>
<accession>A0A316E9S9</accession>
<organism evidence="2 3">
    <name type="scientific">Xanthomarina spongicola</name>
    <dbReference type="NCBI Taxonomy" id="570520"/>
    <lineage>
        <taxon>Bacteria</taxon>
        <taxon>Pseudomonadati</taxon>
        <taxon>Bacteroidota</taxon>
        <taxon>Flavobacteriia</taxon>
        <taxon>Flavobacteriales</taxon>
        <taxon>Flavobacteriaceae</taxon>
        <taxon>Xanthomarina</taxon>
    </lineage>
</organism>
<evidence type="ECO:0000259" key="1">
    <source>
        <dbReference type="Pfam" id="PF12728"/>
    </source>
</evidence>
<feature type="domain" description="Helix-turn-helix" evidence="1">
    <location>
        <begin position="38"/>
        <end position="87"/>
    </location>
</feature>
<dbReference type="InterPro" id="IPR009061">
    <property type="entry name" value="DNA-bd_dom_put_sf"/>
</dbReference>
<proteinExistence type="predicted"/>
<dbReference type="InterPro" id="IPR041657">
    <property type="entry name" value="HTH_17"/>
</dbReference>
<protein>
    <submittedName>
        <fullName evidence="2">Helix-turn-helix protein</fullName>
    </submittedName>
</protein>
<dbReference type="RefSeq" id="WP_109681517.1">
    <property type="nucleotide sequence ID" value="NZ_QGGP01000002.1"/>
</dbReference>
<dbReference type="EMBL" id="QGGP01000002">
    <property type="protein sequence ID" value="PWK19630.1"/>
    <property type="molecule type" value="Genomic_DNA"/>
</dbReference>
<gene>
    <name evidence="2" type="ORF">LX78_00979</name>
</gene>
<dbReference type="PANTHER" id="PTHR34585:SF22">
    <property type="entry name" value="HELIX-TURN-HELIX DOMAIN-CONTAINING PROTEIN"/>
    <property type="match status" value="1"/>
</dbReference>
<keyword evidence="3" id="KW-1185">Reference proteome</keyword>
<dbReference type="SUPFAM" id="SSF46955">
    <property type="entry name" value="Putative DNA-binding domain"/>
    <property type="match status" value="1"/>
</dbReference>
<dbReference type="PANTHER" id="PTHR34585">
    <property type="match status" value="1"/>
</dbReference>
<dbReference type="AlphaFoldDB" id="A0A316E9S9"/>
<comment type="caution">
    <text evidence="2">The sequence shown here is derived from an EMBL/GenBank/DDBJ whole genome shotgun (WGS) entry which is preliminary data.</text>
</comment>
<sequence>MEPFKDTTINEWKKLLERFETLLNTLEKRIPQDPDLILLDNADLLQLFKISHKTAQNWRDNKVIAYSQINNKIYYRLSDVNKLLDNNYKPTTTK</sequence>
<dbReference type="Proteomes" id="UP000245430">
    <property type="component" value="Unassembled WGS sequence"/>
</dbReference>
<evidence type="ECO:0000313" key="3">
    <source>
        <dbReference type="Proteomes" id="UP000245430"/>
    </source>
</evidence>
<dbReference type="Pfam" id="PF12728">
    <property type="entry name" value="HTH_17"/>
    <property type="match status" value="1"/>
</dbReference>
<reference evidence="2 3" key="1">
    <citation type="submission" date="2018-05" db="EMBL/GenBank/DDBJ databases">
        <title>Genomic Encyclopedia of Archaeal and Bacterial Type Strains, Phase II (KMG-II): from individual species to whole genera.</title>
        <authorList>
            <person name="Goeker M."/>
        </authorList>
    </citation>
    <scope>NUCLEOTIDE SEQUENCE [LARGE SCALE GENOMIC DNA]</scope>
    <source>
        <strain evidence="2 3">DSM 22637</strain>
    </source>
</reference>